<dbReference type="PANTHER" id="PTHR45526:SF1">
    <property type="entry name" value="TRANSCRIPTIONAL REGULATORY PROTEIN DCUR-RELATED"/>
    <property type="match status" value="1"/>
</dbReference>
<evidence type="ECO:0000256" key="1">
    <source>
        <dbReference type="PROSITE-ProRule" id="PRU00169"/>
    </source>
</evidence>
<dbReference type="SUPFAM" id="SSF52172">
    <property type="entry name" value="CheY-like"/>
    <property type="match status" value="1"/>
</dbReference>
<dbReference type="InterPro" id="IPR011006">
    <property type="entry name" value="CheY-like_superfamily"/>
</dbReference>
<dbReference type="InterPro" id="IPR001789">
    <property type="entry name" value="Sig_transdc_resp-reg_receiver"/>
</dbReference>
<feature type="region of interest" description="Disordered" evidence="2">
    <location>
        <begin position="212"/>
        <end position="233"/>
    </location>
</feature>
<evidence type="ECO:0000313" key="4">
    <source>
        <dbReference type="EMBL" id="MBT0771628.1"/>
    </source>
</evidence>
<keyword evidence="1" id="KW-0597">Phosphoprotein</keyword>
<proteinExistence type="predicted"/>
<dbReference type="EMBL" id="JAHBAY010000009">
    <property type="protein sequence ID" value="MBT0771628.1"/>
    <property type="molecule type" value="Genomic_DNA"/>
</dbReference>
<feature type="modified residue" description="4-aspartylphosphate" evidence="1">
    <location>
        <position position="59"/>
    </location>
</feature>
<dbReference type="SMART" id="SM00448">
    <property type="entry name" value="REC"/>
    <property type="match status" value="1"/>
</dbReference>
<dbReference type="Pfam" id="PF20714">
    <property type="entry name" value="HTH_64"/>
    <property type="match status" value="1"/>
</dbReference>
<sequence length="233" mass="25140">MTGELPIRTLIAEADPLLADTHVGYVGSTAGFTVSGLARTGAEVLGHLDHAAHDLILLDLDLPDVRGLDLCRTLRAGDRSVDVMAVTSATDLGQLRAAVSLGIVHCLLKPLHPRTFRGYLRWYAGFRQRTADASEPVTQRDVDSALALLRPETGPEVASPQPLSSPRMIDQVAAHLRLTRAPVSANEVAAALGISRVTARHYLEELASRRLAAQTRSHGSSGRPRHLYRWNGA</sequence>
<name>A0ABS5TNJ4_9ACTN</name>
<feature type="compositionally biased region" description="Basic residues" evidence="2">
    <location>
        <begin position="223"/>
        <end position="233"/>
    </location>
</feature>
<evidence type="ECO:0000259" key="3">
    <source>
        <dbReference type="PROSITE" id="PS50110"/>
    </source>
</evidence>
<dbReference type="InterPro" id="IPR048714">
    <property type="entry name" value="DpiA-like_HTH"/>
</dbReference>
<evidence type="ECO:0000313" key="5">
    <source>
        <dbReference type="Proteomes" id="UP001197247"/>
    </source>
</evidence>
<dbReference type="PROSITE" id="PS50110">
    <property type="entry name" value="RESPONSE_REGULATORY"/>
    <property type="match status" value="1"/>
</dbReference>
<feature type="domain" description="Response regulatory" evidence="3">
    <location>
        <begin position="8"/>
        <end position="124"/>
    </location>
</feature>
<accession>A0ABS5TNJ4</accession>
<dbReference type="InterPro" id="IPR036390">
    <property type="entry name" value="WH_DNA-bd_sf"/>
</dbReference>
<dbReference type="SUPFAM" id="SSF46785">
    <property type="entry name" value="Winged helix' DNA-binding domain"/>
    <property type="match status" value="1"/>
</dbReference>
<dbReference type="Gene3D" id="1.10.10.10">
    <property type="entry name" value="Winged helix-like DNA-binding domain superfamily/Winged helix DNA-binding domain"/>
    <property type="match status" value="1"/>
</dbReference>
<dbReference type="InterPro" id="IPR051271">
    <property type="entry name" value="2C-system_Tx_regulators"/>
</dbReference>
<dbReference type="Pfam" id="PF00072">
    <property type="entry name" value="Response_reg"/>
    <property type="match status" value="1"/>
</dbReference>
<dbReference type="PANTHER" id="PTHR45526">
    <property type="entry name" value="TRANSCRIPTIONAL REGULATORY PROTEIN DPIA"/>
    <property type="match status" value="1"/>
</dbReference>
<keyword evidence="5" id="KW-1185">Reference proteome</keyword>
<dbReference type="RefSeq" id="WP_214157993.1">
    <property type="nucleotide sequence ID" value="NZ_JAHBAY010000009.1"/>
</dbReference>
<comment type="caution">
    <text evidence="4">The sequence shown here is derived from an EMBL/GenBank/DDBJ whole genome shotgun (WGS) entry which is preliminary data.</text>
</comment>
<protein>
    <submittedName>
        <fullName evidence="4">Response regulator</fullName>
    </submittedName>
</protein>
<dbReference type="Proteomes" id="UP001197247">
    <property type="component" value="Unassembled WGS sequence"/>
</dbReference>
<dbReference type="InterPro" id="IPR036388">
    <property type="entry name" value="WH-like_DNA-bd_sf"/>
</dbReference>
<reference evidence="4 5" key="1">
    <citation type="submission" date="2021-05" db="EMBL/GenBank/DDBJ databases">
        <title>Kineosporia and Streptomyces sp. nov. two new marine actinobacteria isolated from Coral.</title>
        <authorList>
            <person name="Buangrab K."/>
            <person name="Sutthacheep M."/>
            <person name="Yeemin T."/>
            <person name="Harunari E."/>
            <person name="Igarashi Y."/>
            <person name="Kanchanasin P."/>
            <person name="Tanasupawat S."/>
            <person name="Phongsopitanun W."/>
        </authorList>
    </citation>
    <scope>NUCLEOTIDE SEQUENCE [LARGE SCALE GENOMIC DNA]</scope>
    <source>
        <strain evidence="4 5">J2-2</strain>
    </source>
</reference>
<dbReference type="Gene3D" id="3.40.50.2300">
    <property type="match status" value="1"/>
</dbReference>
<organism evidence="4 5">
    <name type="scientific">Kineosporia corallincola</name>
    <dbReference type="NCBI Taxonomy" id="2835133"/>
    <lineage>
        <taxon>Bacteria</taxon>
        <taxon>Bacillati</taxon>
        <taxon>Actinomycetota</taxon>
        <taxon>Actinomycetes</taxon>
        <taxon>Kineosporiales</taxon>
        <taxon>Kineosporiaceae</taxon>
        <taxon>Kineosporia</taxon>
    </lineage>
</organism>
<gene>
    <name evidence="4" type="ORF">KIH74_22000</name>
</gene>
<evidence type="ECO:0000256" key="2">
    <source>
        <dbReference type="SAM" id="MobiDB-lite"/>
    </source>
</evidence>